<keyword evidence="1" id="KW-1133">Transmembrane helix</keyword>
<evidence type="ECO:0000313" key="2">
    <source>
        <dbReference type="EMBL" id="VAW71886.1"/>
    </source>
</evidence>
<gene>
    <name evidence="2" type="ORF">MNBD_GAMMA12-1817</name>
</gene>
<keyword evidence="1" id="KW-0472">Membrane</keyword>
<protein>
    <submittedName>
        <fullName evidence="2">Uncharacterized protein</fullName>
    </submittedName>
</protein>
<organism evidence="2">
    <name type="scientific">hydrothermal vent metagenome</name>
    <dbReference type="NCBI Taxonomy" id="652676"/>
    <lineage>
        <taxon>unclassified sequences</taxon>
        <taxon>metagenomes</taxon>
        <taxon>ecological metagenomes</taxon>
    </lineage>
</organism>
<sequence length="198" mass="23251">MLPATLKLQHPLTQWRPPSLRRFRWLWQTTLTVAMVMGFSLGLYADVQSLGFTLGKTDYKTVTQQAPSLKDGGINKYSNGKMLKGMSKQFKIQGLKDTLFIFDKQEKLAVIMMTFNKHQFDTVFGYLKSKYALQSKRIPFVGSKRAVFKKEDVKIKMNAPHLSFDMDVMYLTDKFDRDYKRIQRLEQRQKNKREQSQF</sequence>
<evidence type="ECO:0000256" key="1">
    <source>
        <dbReference type="SAM" id="Phobius"/>
    </source>
</evidence>
<feature type="transmembrane region" description="Helical" evidence="1">
    <location>
        <begin position="25"/>
        <end position="45"/>
    </location>
</feature>
<dbReference type="EMBL" id="UOFL01000033">
    <property type="protein sequence ID" value="VAW71886.1"/>
    <property type="molecule type" value="Genomic_DNA"/>
</dbReference>
<keyword evidence="1" id="KW-0812">Transmembrane</keyword>
<dbReference type="AlphaFoldDB" id="A0A3B0YTR9"/>
<proteinExistence type="predicted"/>
<name>A0A3B0YTR9_9ZZZZ</name>
<reference evidence="2" key="1">
    <citation type="submission" date="2018-06" db="EMBL/GenBank/DDBJ databases">
        <authorList>
            <person name="Zhirakovskaya E."/>
        </authorList>
    </citation>
    <scope>NUCLEOTIDE SEQUENCE</scope>
</reference>
<accession>A0A3B0YTR9</accession>